<gene>
    <name evidence="2" type="ORF">FIBSPDRAFT_471788</name>
</gene>
<evidence type="ECO:0000313" key="3">
    <source>
        <dbReference type="Proteomes" id="UP000076532"/>
    </source>
</evidence>
<dbReference type="EMBL" id="KV417537">
    <property type="protein sequence ID" value="KZP22767.1"/>
    <property type="molecule type" value="Genomic_DNA"/>
</dbReference>
<keyword evidence="3" id="KW-1185">Reference proteome</keyword>
<sequence>MSGPVLLGAIVLPKSPVLGPPTYPPTSCPTQPATPSSTPSPTRRPPAPPSLSRTPPRKFKEPADLVKVHHPPHPPIMQHRRQQKRAQHTARPPRHERHWRGAGADERAAEQLVPSRAPELRDARRSPRRAEQWRPPLPEQQDDADADEVEVVDGQLIRTSCK</sequence>
<evidence type="ECO:0000256" key="1">
    <source>
        <dbReference type="SAM" id="MobiDB-lite"/>
    </source>
</evidence>
<feature type="compositionally biased region" description="Acidic residues" evidence="1">
    <location>
        <begin position="140"/>
        <end position="151"/>
    </location>
</feature>
<feature type="region of interest" description="Disordered" evidence="1">
    <location>
        <begin position="13"/>
        <end position="162"/>
    </location>
</feature>
<feature type="compositionally biased region" description="Basic residues" evidence="1">
    <location>
        <begin position="68"/>
        <end position="100"/>
    </location>
</feature>
<dbReference type="Proteomes" id="UP000076532">
    <property type="component" value="Unassembled WGS sequence"/>
</dbReference>
<dbReference type="AlphaFoldDB" id="A0A166LB50"/>
<feature type="compositionally biased region" description="Pro residues" evidence="1">
    <location>
        <begin position="18"/>
        <end position="27"/>
    </location>
</feature>
<proteinExistence type="predicted"/>
<reference evidence="2 3" key="1">
    <citation type="journal article" date="2016" name="Mol. Biol. Evol.">
        <title>Comparative Genomics of Early-Diverging Mushroom-Forming Fungi Provides Insights into the Origins of Lignocellulose Decay Capabilities.</title>
        <authorList>
            <person name="Nagy L.G."/>
            <person name="Riley R."/>
            <person name="Tritt A."/>
            <person name="Adam C."/>
            <person name="Daum C."/>
            <person name="Floudas D."/>
            <person name="Sun H."/>
            <person name="Yadav J.S."/>
            <person name="Pangilinan J."/>
            <person name="Larsson K.H."/>
            <person name="Matsuura K."/>
            <person name="Barry K."/>
            <person name="Labutti K."/>
            <person name="Kuo R."/>
            <person name="Ohm R.A."/>
            <person name="Bhattacharya S.S."/>
            <person name="Shirouzu T."/>
            <person name="Yoshinaga Y."/>
            <person name="Martin F.M."/>
            <person name="Grigoriev I.V."/>
            <person name="Hibbett D.S."/>
        </authorList>
    </citation>
    <scope>NUCLEOTIDE SEQUENCE [LARGE SCALE GENOMIC DNA]</scope>
    <source>
        <strain evidence="2 3">CBS 109695</strain>
    </source>
</reference>
<name>A0A166LB50_9AGAM</name>
<protein>
    <submittedName>
        <fullName evidence="2">Uncharacterized protein</fullName>
    </submittedName>
</protein>
<feature type="compositionally biased region" description="Basic and acidic residues" evidence="1">
    <location>
        <begin position="58"/>
        <end position="67"/>
    </location>
</feature>
<organism evidence="2 3">
    <name type="scientific">Athelia psychrophila</name>
    <dbReference type="NCBI Taxonomy" id="1759441"/>
    <lineage>
        <taxon>Eukaryota</taxon>
        <taxon>Fungi</taxon>
        <taxon>Dikarya</taxon>
        <taxon>Basidiomycota</taxon>
        <taxon>Agaricomycotina</taxon>
        <taxon>Agaricomycetes</taxon>
        <taxon>Agaricomycetidae</taxon>
        <taxon>Atheliales</taxon>
        <taxon>Atheliaceae</taxon>
        <taxon>Athelia</taxon>
    </lineage>
</organism>
<accession>A0A166LB50</accession>
<feature type="compositionally biased region" description="Low complexity" evidence="1">
    <location>
        <begin position="28"/>
        <end position="41"/>
    </location>
</feature>
<evidence type="ECO:0000313" key="2">
    <source>
        <dbReference type="EMBL" id="KZP22767.1"/>
    </source>
</evidence>
<feature type="compositionally biased region" description="Basic and acidic residues" evidence="1">
    <location>
        <begin position="118"/>
        <end position="132"/>
    </location>
</feature>